<reference evidence="9" key="1">
    <citation type="submission" date="2017-04" db="EMBL/GenBank/DDBJ databases">
        <authorList>
            <person name="Varghese N."/>
            <person name="Submissions S."/>
        </authorList>
    </citation>
    <scope>NUCLEOTIDE SEQUENCE [LARGE SCALE GENOMIC DNA]</scope>
    <source>
        <strain evidence="9">DSM 16537</strain>
    </source>
</reference>
<comment type="catalytic activity">
    <reaction evidence="5">
        <text>a 2'-deoxyadenosine in DNA + S-adenosyl-L-methionine = an N(6)-methyl-2'-deoxyadenosine in DNA + S-adenosyl-L-homocysteine + H(+)</text>
        <dbReference type="Rhea" id="RHEA:15197"/>
        <dbReference type="Rhea" id="RHEA-COMP:12418"/>
        <dbReference type="Rhea" id="RHEA-COMP:12419"/>
        <dbReference type="ChEBI" id="CHEBI:15378"/>
        <dbReference type="ChEBI" id="CHEBI:57856"/>
        <dbReference type="ChEBI" id="CHEBI:59789"/>
        <dbReference type="ChEBI" id="CHEBI:90615"/>
        <dbReference type="ChEBI" id="CHEBI:90616"/>
        <dbReference type="EC" id="2.1.1.72"/>
    </reaction>
</comment>
<feature type="compositionally biased region" description="Polar residues" evidence="6">
    <location>
        <begin position="1"/>
        <end position="10"/>
    </location>
</feature>
<name>A0A1W2H8A3_9BACT</name>
<dbReference type="EMBL" id="LT838813">
    <property type="protein sequence ID" value="SMD44858.1"/>
    <property type="molecule type" value="Genomic_DNA"/>
</dbReference>
<evidence type="ECO:0000259" key="7">
    <source>
        <dbReference type="Pfam" id="PF07669"/>
    </source>
</evidence>
<dbReference type="Gene3D" id="3.40.50.150">
    <property type="entry name" value="Vaccinia Virus protein VP39"/>
    <property type="match status" value="1"/>
</dbReference>
<evidence type="ECO:0000256" key="5">
    <source>
        <dbReference type="ARBA" id="ARBA00047942"/>
    </source>
</evidence>
<dbReference type="AlphaFoldDB" id="A0A1W2H8A3"/>
<dbReference type="GO" id="GO:0006304">
    <property type="term" value="P:DNA modification"/>
    <property type="evidence" value="ECO:0007669"/>
    <property type="project" value="InterPro"/>
</dbReference>
<dbReference type="Proteomes" id="UP000192333">
    <property type="component" value="Chromosome I"/>
</dbReference>
<dbReference type="PANTHER" id="PTHR33841:SF1">
    <property type="entry name" value="DNA METHYLTRANSFERASE A"/>
    <property type="match status" value="1"/>
</dbReference>
<dbReference type="OrthoDB" id="32195at2"/>
<dbReference type="EC" id="2.1.1.72" evidence="1"/>
<keyword evidence="2 8" id="KW-0489">Methyltransferase</keyword>
<organism evidence="8 9">
    <name type="scientific">Aquiflexum balticum DSM 16537</name>
    <dbReference type="NCBI Taxonomy" id="758820"/>
    <lineage>
        <taxon>Bacteria</taxon>
        <taxon>Pseudomonadati</taxon>
        <taxon>Bacteroidota</taxon>
        <taxon>Cytophagia</taxon>
        <taxon>Cytophagales</taxon>
        <taxon>Cyclobacteriaceae</taxon>
        <taxon>Aquiflexum</taxon>
    </lineage>
</organism>
<evidence type="ECO:0000256" key="6">
    <source>
        <dbReference type="SAM" id="MobiDB-lite"/>
    </source>
</evidence>
<keyword evidence="3 8" id="KW-0808">Transferase</keyword>
<dbReference type="InterPro" id="IPR050953">
    <property type="entry name" value="N4_N6_ade-DNA_methylase"/>
</dbReference>
<feature type="compositionally biased region" description="Basic and acidic residues" evidence="6">
    <location>
        <begin position="11"/>
        <end position="23"/>
    </location>
</feature>
<protein>
    <recommendedName>
        <fullName evidence="1">site-specific DNA-methyltransferase (adenine-specific)</fullName>
        <ecNumber evidence="1">2.1.1.72</ecNumber>
    </recommendedName>
</protein>
<feature type="region of interest" description="Disordered" evidence="6">
    <location>
        <begin position="1037"/>
        <end position="1073"/>
    </location>
</feature>
<dbReference type="GO" id="GO:0009007">
    <property type="term" value="F:site-specific DNA-methyltransferase (adenine-specific) activity"/>
    <property type="evidence" value="ECO:0007669"/>
    <property type="project" value="UniProtKB-EC"/>
</dbReference>
<keyword evidence="9" id="KW-1185">Reference proteome</keyword>
<evidence type="ECO:0000256" key="2">
    <source>
        <dbReference type="ARBA" id="ARBA00022603"/>
    </source>
</evidence>
<keyword evidence="4" id="KW-0949">S-adenosyl-L-methionine</keyword>
<dbReference type="REBASE" id="196540">
    <property type="entry name" value="Aba17537ORF3494P"/>
</dbReference>
<evidence type="ECO:0000256" key="1">
    <source>
        <dbReference type="ARBA" id="ARBA00011900"/>
    </source>
</evidence>
<dbReference type="InterPro" id="IPR011639">
    <property type="entry name" value="MethylTrfase_TaqI-like_dom"/>
</dbReference>
<evidence type="ECO:0000256" key="3">
    <source>
        <dbReference type="ARBA" id="ARBA00022679"/>
    </source>
</evidence>
<proteinExistence type="predicted"/>
<dbReference type="PRINTS" id="PR00507">
    <property type="entry name" value="N12N6MTFRASE"/>
</dbReference>
<gene>
    <name evidence="8" type="ORF">SAMN00777080_3494</name>
</gene>
<evidence type="ECO:0000256" key="4">
    <source>
        <dbReference type="ARBA" id="ARBA00022691"/>
    </source>
</evidence>
<dbReference type="RefSeq" id="WP_084121638.1">
    <property type="nucleotide sequence ID" value="NZ_LT838813.1"/>
</dbReference>
<feature type="region of interest" description="Disordered" evidence="6">
    <location>
        <begin position="1"/>
        <end position="32"/>
    </location>
</feature>
<evidence type="ECO:0000313" key="9">
    <source>
        <dbReference type="Proteomes" id="UP000192333"/>
    </source>
</evidence>
<dbReference type="SUPFAM" id="SSF53335">
    <property type="entry name" value="S-adenosyl-L-methionine-dependent methyltransferases"/>
    <property type="match status" value="1"/>
</dbReference>
<feature type="compositionally biased region" description="Basic and acidic residues" evidence="6">
    <location>
        <begin position="1053"/>
        <end position="1073"/>
    </location>
</feature>
<dbReference type="GO" id="GO:0032259">
    <property type="term" value="P:methylation"/>
    <property type="evidence" value="ECO:0007669"/>
    <property type="project" value="UniProtKB-KW"/>
</dbReference>
<sequence>MSVLSSSQRSTLEKAVSKARESAQKGSDNALRSLAVDQTEPFGHMSPEQRNLRNRLRQKGRLLGDIQDQSGGQTIHKLSYELAYETWHKMLFAKFLEVNNLLMHPDGVAVTLMDCEELAAEEGHANKWETAMHYASLMLPAIFRPSDPVMQVHFASNDRIELEEIISALEDNTFQADDALGWVYQYWQSEEKDRINKSGDKIDGEKLPAVTQLFTEQYMVDFLIDNTLGAWWVSRNPGVEPPVKFEYLRYLEDGSPAAGKFEGWPDKTAEVTSLDPCMGSGHFVVSLFPIFAKLRMHEEGLSKEEATDSVIRENLHGLEIDPRCTQIAAFNLALTAWKFCGHFKELPEMNLACSGIAPKGKEEDWVKLVGKVNRDDQLRMENGMRQLYRHFQLAPELGSLLDPMTIEADAFTASFDLLQPVLERAFHSEFQGEQLERGVMAAGMAKAGLILSNKYKLIITNVPYLGFKKQGDLLKEFFEKEYADSKMDLSTVFIERSIKICSKNGLFATVSPQNWLFLGMYEKFRKEILKRKSISSLVFLGPGAFSQITGEVVKPVLISIFNQVMIENHKFIALDISESSIENKNELLRKSVFKKLNQNLQLINPNSRIVLNELSNVRLLDEYAISKRGVVSGDKDFWFRNFWELNRLEKNWLFLQSTVNQPSFYAGKTFVVNWSTKGMGMLRPGVDNQSYGKKGIVVNQMGTLSTSIYQGDLYDNNIGVIVPKVESDLLPIFAFCSSPEYNKEVRNIDKSLAVTNATLVKVPFDFEHWQKVAKEKYPDGLPLPYSDDSTQWLFHGHPQISENPILVAVSRILGYRWPAESDTEMELDPKARELIQEIQAFDHLSDEDGIFCIPSVNGEAAGADRLREYIQAVWGEQYEINTLNQLLEQEGATSKNLENWLRDEFFVQHCKVFNNRPFVWHIWDGRKDGFSALVNYHKLTKNNLSKLIYTYLGDWIRMCESKKKTGESGADGLLSAALKLKESLELILEGEKPYDIFVRWKPLSEQPIGWEPDLNDGVRLNIRPFIEAGILRKKPNIKWGKDRGKNPPGAPWGEERNNDLHLSLEEKRKARGI</sequence>
<dbReference type="PANTHER" id="PTHR33841">
    <property type="entry name" value="DNA METHYLTRANSFERASE YEEA-RELATED"/>
    <property type="match status" value="1"/>
</dbReference>
<dbReference type="STRING" id="758820.SAMN00777080_3494"/>
<dbReference type="InterPro" id="IPR029063">
    <property type="entry name" value="SAM-dependent_MTases_sf"/>
</dbReference>
<dbReference type="Pfam" id="PF07669">
    <property type="entry name" value="Eco57I"/>
    <property type="match status" value="1"/>
</dbReference>
<accession>A0A1W2H8A3</accession>
<evidence type="ECO:0000313" key="8">
    <source>
        <dbReference type="EMBL" id="SMD44858.1"/>
    </source>
</evidence>
<feature type="domain" description="Type II methyltransferase M.TaqI-like" evidence="7">
    <location>
        <begin position="313"/>
        <end position="540"/>
    </location>
</feature>